<protein>
    <recommendedName>
        <fullName evidence="2">DUF6534 domain-containing protein</fullName>
    </recommendedName>
</protein>
<dbReference type="Pfam" id="PF20152">
    <property type="entry name" value="DUF6534"/>
    <property type="match status" value="1"/>
</dbReference>
<keyword evidence="4" id="KW-1185">Reference proteome</keyword>
<evidence type="ECO:0000256" key="1">
    <source>
        <dbReference type="SAM" id="Phobius"/>
    </source>
</evidence>
<dbReference type="AlphaFoldDB" id="A0A8H5AWI1"/>
<feature type="domain" description="DUF6534" evidence="2">
    <location>
        <begin position="184"/>
        <end position="270"/>
    </location>
</feature>
<keyword evidence="1" id="KW-0812">Transmembrane</keyword>
<organism evidence="3 4">
    <name type="scientific">Psilocybe cf. subviscida</name>
    <dbReference type="NCBI Taxonomy" id="2480587"/>
    <lineage>
        <taxon>Eukaryota</taxon>
        <taxon>Fungi</taxon>
        <taxon>Dikarya</taxon>
        <taxon>Basidiomycota</taxon>
        <taxon>Agaricomycotina</taxon>
        <taxon>Agaricomycetes</taxon>
        <taxon>Agaricomycetidae</taxon>
        <taxon>Agaricales</taxon>
        <taxon>Agaricineae</taxon>
        <taxon>Strophariaceae</taxon>
        <taxon>Psilocybe</taxon>
    </lineage>
</organism>
<dbReference type="PANTHER" id="PTHR40465">
    <property type="entry name" value="CHROMOSOME 1, WHOLE GENOME SHOTGUN SEQUENCE"/>
    <property type="match status" value="1"/>
</dbReference>
<dbReference type="PANTHER" id="PTHR40465:SF1">
    <property type="entry name" value="DUF6534 DOMAIN-CONTAINING PROTEIN"/>
    <property type="match status" value="1"/>
</dbReference>
<dbReference type="EMBL" id="JAACJJ010000056">
    <property type="protein sequence ID" value="KAF5312001.1"/>
    <property type="molecule type" value="Genomic_DNA"/>
</dbReference>
<dbReference type="InterPro" id="IPR045339">
    <property type="entry name" value="DUF6534"/>
</dbReference>
<reference evidence="3 4" key="1">
    <citation type="journal article" date="2020" name="ISME J.">
        <title>Uncovering the hidden diversity of litter-decomposition mechanisms in mushroom-forming fungi.</title>
        <authorList>
            <person name="Floudas D."/>
            <person name="Bentzer J."/>
            <person name="Ahren D."/>
            <person name="Johansson T."/>
            <person name="Persson P."/>
            <person name="Tunlid A."/>
        </authorList>
    </citation>
    <scope>NUCLEOTIDE SEQUENCE [LARGE SCALE GENOMIC DNA]</scope>
    <source>
        <strain evidence="3 4">CBS 101986</strain>
    </source>
</reference>
<accession>A0A8H5AWI1</accession>
<gene>
    <name evidence="3" type="ORF">D9619_002494</name>
</gene>
<sequence>MSAPGIPPNIAQRQVTYHLQVAGPLLMVIVSKLLGYVFNWGLYGALAVQVYMYYMSFPNDRTGIKTLVFGLFFVETAQTILITHDLFAAYASGWGDISQLASAHLEWFSTPILSGIVSCTVQLFFAYRISVLAQSKALGCGIALLALTQGVSAIVQGIQAAIINDFAKLQTEARVSVSLWLGGSAICDVVIAIFLCYYLSQTNTSFQATKVLLNKIIRLTIETGSLTATVATVDLILFFAFPKNNYHTTPALTIAKLYTNSLVLTFNSRMRVIGGRDGTHTSESHELRTTRITAPGVVSVHNPIGSVGVAPIRITRTTDVIGDVKNDWDDRKDSAYTLSEGYHQSRNRADTSV</sequence>
<feature type="transmembrane region" description="Helical" evidence="1">
    <location>
        <begin position="33"/>
        <end position="54"/>
    </location>
</feature>
<keyword evidence="1" id="KW-0472">Membrane</keyword>
<dbReference type="Proteomes" id="UP000567179">
    <property type="component" value="Unassembled WGS sequence"/>
</dbReference>
<dbReference type="OrthoDB" id="2953893at2759"/>
<evidence type="ECO:0000313" key="3">
    <source>
        <dbReference type="EMBL" id="KAF5312001.1"/>
    </source>
</evidence>
<feature type="transmembrane region" description="Helical" evidence="1">
    <location>
        <begin position="178"/>
        <end position="199"/>
    </location>
</feature>
<evidence type="ECO:0000313" key="4">
    <source>
        <dbReference type="Proteomes" id="UP000567179"/>
    </source>
</evidence>
<comment type="caution">
    <text evidence="3">The sequence shown here is derived from an EMBL/GenBank/DDBJ whole genome shotgun (WGS) entry which is preliminary data.</text>
</comment>
<feature type="transmembrane region" description="Helical" evidence="1">
    <location>
        <begin position="107"/>
        <end position="125"/>
    </location>
</feature>
<evidence type="ECO:0000259" key="2">
    <source>
        <dbReference type="Pfam" id="PF20152"/>
    </source>
</evidence>
<feature type="transmembrane region" description="Helical" evidence="1">
    <location>
        <begin position="66"/>
        <end position="87"/>
    </location>
</feature>
<name>A0A8H5AWI1_9AGAR</name>
<feature type="transmembrane region" description="Helical" evidence="1">
    <location>
        <begin position="137"/>
        <end position="158"/>
    </location>
</feature>
<keyword evidence="1" id="KW-1133">Transmembrane helix</keyword>
<proteinExistence type="predicted"/>
<feature type="transmembrane region" description="Helical" evidence="1">
    <location>
        <begin position="219"/>
        <end position="241"/>
    </location>
</feature>